<dbReference type="Proteomes" id="UP000271098">
    <property type="component" value="Unassembled WGS sequence"/>
</dbReference>
<dbReference type="WBParaSite" id="GPUH_0000940001-mRNA-1">
    <property type="protein sequence ID" value="GPUH_0000940001-mRNA-1"/>
    <property type="gene ID" value="GPUH_0000940001"/>
</dbReference>
<accession>A0A183DKZ8</accession>
<protein>
    <submittedName>
        <fullName evidence="4">Capsid protein</fullName>
    </submittedName>
</protein>
<feature type="region of interest" description="Disordered" evidence="1">
    <location>
        <begin position="1"/>
        <end position="67"/>
    </location>
</feature>
<keyword evidence="3" id="KW-1185">Reference proteome</keyword>
<evidence type="ECO:0000313" key="2">
    <source>
        <dbReference type="EMBL" id="VDK71763.1"/>
    </source>
</evidence>
<reference evidence="4" key="1">
    <citation type="submission" date="2016-06" db="UniProtKB">
        <authorList>
            <consortium name="WormBaseParasite"/>
        </authorList>
    </citation>
    <scope>IDENTIFICATION</scope>
</reference>
<dbReference type="AlphaFoldDB" id="A0A183DKZ8"/>
<evidence type="ECO:0000313" key="4">
    <source>
        <dbReference type="WBParaSite" id="GPUH_0000940001-mRNA-1"/>
    </source>
</evidence>
<dbReference type="EMBL" id="UYRT01030561">
    <property type="protein sequence ID" value="VDK71763.1"/>
    <property type="molecule type" value="Genomic_DNA"/>
</dbReference>
<feature type="compositionally biased region" description="Polar residues" evidence="1">
    <location>
        <begin position="26"/>
        <end position="44"/>
    </location>
</feature>
<organism evidence="4">
    <name type="scientific">Gongylonema pulchrum</name>
    <dbReference type="NCBI Taxonomy" id="637853"/>
    <lineage>
        <taxon>Eukaryota</taxon>
        <taxon>Metazoa</taxon>
        <taxon>Ecdysozoa</taxon>
        <taxon>Nematoda</taxon>
        <taxon>Chromadorea</taxon>
        <taxon>Rhabditida</taxon>
        <taxon>Spirurina</taxon>
        <taxon>Spiruromorpha</taxon>
        <taxon>Spiruroidea</taxon>
        <taxon>Gongylonematidae</taxon>
        <taxon>Gongylonema</taxon>
    </lineage>
</organism>
<evidence type="ECO:0000256" key="1">
    <source>
        <dbReference type="SAM" id="MobiDB-lite"/>
    </source>
</evidence>
<reference evidence="2 3" key="2">
    <citation type="submission" date="2018-11" db="EMBL/GenBank/DDBJ databases">
        <authorList>
            <consortium name="Pathogen Informatics"/>
        </authorList>
    </citation>
    <scope>NUCLEOTIDE SEQUENCE [LARGE SCALE GENOMIC DNA]</scope>
</reference>
<proteinExistence type="predicted"/>
<sequence length="118" mass="13044">MNEIDSRPVSRTNKATDDATVEVGVTANSNNGQTASSPSANGTERTVRFSVGNEADRRGQSSETEEHTTAFNFKSWRSVKGRPLPHVLIRLRIRFHLSFGINTSQMSGSGSKYKRYPI</sequence>
<evidence type="ECO:0000313" key="3">
    <source>
        <dbReference type="Proteomes" id="UP000271098"/>
    </source>
</evidence>
<feature type="compositionally biased region" description="Basic and acidic residues" evidence="1">
    <location>
        <begin position="54"/>
        <end position="67"/>
    </location>
</feature>
<name>A0A183DKZ8_9BILA</name>
<gene>
    <name evidence="2" type="ORF">GPUH_LOCUS9389</name>
</gene>